<reference evidence="1 2" key="1">
    <citation type="submission" date="2021-07" db="EMBL/GenBank/DDBJ databases">
        <title>The draft genome sequence of Sphingomicrobium sp. B8.</title>
        <authorList>
            <person name="Mu L."/>
        </authorList>
    </citation>
    <scope>NUCLEOTIDE SEQUENCE [LARGE SCALE GENOMIC DNA]</scope>
    <source>
        <strain evidence="1 2">B8</strain>
    </source>
</reference>
<accession>A0ABS6V800</accession>
<dbReference type="RefSeq" id="WP_218633599.1">
    <property type="nucleotide sequence ID" value="NZ_JAHVAH010000001.1"/>
</dbReference>
<keyword evidence="2" id="KW-1185">Reference proteome</keyword>
<dbReference type="Proteomes" id="UP000698028">
    <property type="component" value="Unassembled WGS sequence"/>
</dbReference>
<protein>
    <recommendedName>
        <fullName evidence="3">Phosphatidate cytidylyltransferase</fullName>
    </recommendedName>
</protein>
<sequence length="298" mass="32930">MTGNARLEGLTAAELAIPVDPRVTAMAEAVAARHGEASRAVLFYGSCLREEQLDGLMLDFYLIVSDYKAAYDKGWMAKANALIPPNVFPFEHEGLAAKYAVLSEEDFLRENSVRARSVSVWARFAQPTRLVWAADDKARACVVQAVADAPATLFAKTLPLIADTDPDPMSVWDRGFKMTYGAELRAERKGRGSKIIDTDPARYRLFGEAALDAVDRSALPSARAMARQWKALQRKGKWLSVARLAKATTTFAGGIDYIAWKINRHAGTELEVKPWQRRHPIIAAFTLLPRLLRSGAVK</sequence>
<evidence type="ECO:0008006" key="3">
    <source>
        <dbReference type="Google" id="ProtNLM"/>
    </source>
</evidence>
<name>A0ABS6V800_9SPHN</name>
<evidence type="ECO:0000313" key="2">
    <source>
        <dbReference type="Proteomes" id="UP000698028"/>
    </source>
</evidence>
<organism evidence="1 2">
    <name type="scientific">Sphingomicrobium clamense</name>
    <dbReference type="NCBI Taxonomy" id="2851013"/>
    <lineage>
        <taxon>Bacteria</taxon>
        <taxon>Pseudomonadati</taxon>
        <taxon>Pseudomonadota</taxon>
        <taxon>Alphaproteobacteria</taxon>
        <taxon>Sphingomonadales</taxon>
        <taxon>Sphingomonadaceae</taxon>
        <taxon>Sphingomicrobium</taxon>
    </lineage>
</organism>
<comment type="caution">
    <text evidence="1">The sequence shown here is derived from an EMBL/GenBank/DDBJ whole genome shotgun (WGS) entry which is preliminary data.</text>
</comment>
<gene>
    <name evidence="1" type="ORF">KTQ36_10465</name>
</gene>
<proteinExistence type="predicted"/>
<evidence type="ECO:0000313" key="1">
    <source>
        <dbReference type="EMBL" id="MBW0145712.1"/>
    </source>
</evidence>
<dbReference type="EMBL" id="JAHVAH010000001">
    <property type="protein sequence ID" value="MBW0145712.1"/>
    <property type="molecule type" value="Genomic_DNA"/>
</dbReference>